<sequence length="170" mass="18681">MAGAEQPSPCAGAAAETAAEIDREDKLTKHWRPAFLIELAATSNVTAAALAAGVTPSRIYKLRATDPAFARQWREALLEGYEHLEMELLHRLRFGDPKEAERKFDNATALRLLGQHRETVARERAVRDQEDVTAIRKSIEARLLKLREQAIAQRAAEAEGAADAGGVRGE</sequence>
<reference evidence="1 2" key="1">
    <citation type="submission" date="2023-03" db="EMBL/GenBank/DDBJ databases">
        <title>Novosphingobium cyanobacteriorum sp. nov., isolated from a eutrophic reservoir during the Microcystis bloom period.</title>
        <authorList>
            <person name="Kang M."/>
            <person name="Le V."/>
            <person name="Ko S.-R."/>
            <person name="Lee S.-A."/>
            <person name="Ahn C.-Y."/>
        </authorList>
    </citation>
    <scope>NUCLEOTIDE SEQUENCE [LARGE SCALE GENOMIC DNA]</scope>
    <source>
        <strain evidence="1 2">HBC54</strain>
    </source>
</reference>
<name>A0ABT6CI83_9SPHN</name>
<dbReference type="Proteomes" id="UP001222770">
    <property type="component" value="Unassembled WGS sequence"/>
</dbReference>
<keyword evidence="2" id="KW-1185">Reference proteome</keyword>
<organism evidence="1 2">
    <name type="scientific">Novosphingobium cyanobacteriorum</name>
    <dbReference type="NCBI Taxonomy" id="3024215"/>
    <lineage>
        <taxon>Bacteria</taxon>
        <taxon>Pseudomonadati</taxon>
        <taxon>Pseudomonadota</taxon>
        <taxon>Alphaproteobacteria</taxon>
        <taxon>Sphingomonadales</taxon>
        <taxon>Sphingomonadaceae</taxon>
        <taxon>Novosphingobium</taxon>
    </lineage>
</organism>
<proteinExistence type="predicted"/>
<gene>
    <name evidence="1" type="ORF">POM99_10455</name>
</gene>
<evidence type="ECO:0008006" key="3">
    <source>
        <dbReference type="Google" id="ProtNLM"/>
    </source>
</evidence>
<accession>A0ABT6CI83</accession>
<comment type="caution">
    <text evidence="1">The sequence shown here is derived from an EMBL/GenBank/DDBJ whole genome shotgun (WGS) entry which is preliminary data.</text>
</comment>
<dbReference type="RefSeq" id="WP_277277484.1">
    <property type="nucleotide sequence ID" value="NZ_JAROCY010000008.1"/>
</dbReference>
<dbReference type="EMBL" id="JAROCY010000008">
    <property type="protein sequence ID" value="MDF8333622.1"/>
    <property type="molecule type" value="Genomic_DNA"/>
</dbReference>
<evidence type="ECO:0000313" key="2">
    <source>
        <dbReference type="Proteomes" id="UP001222770"/>
    </source>
</evidence>
<protein>
    <recommendedName>
        <fullName evidence="3">Terminase small subunit</fullName>
    </recommendedName>
</protein>
<evidence type="ECO:0000313" key="1">
    <source>
        <dbReference type="EMBL" id="MDF8333622.1"/>
    </source>
</evidence>